<protein>
    <submittedName>
        <fullName evidence="2">Uncharacterized protein</fullName>
    </submittedName>
</protein>
<dbReference type="AlphaFoldDB" id="A0AA88CJL2"/>
<gene>
    <name evidence="2" type="ORF">TIFTF001_049852</name>
</gene>
<sequence length="38" mass="3756">MGVAGGRPGLGPVVGGPKVGRWRPSPATEKTLDGKGNV</sequence>
<evidence type="ECO:0000313" key="2">
    <source>
        <dbReference type="EMBL" id="GMN18762.1"/>
    </source>
</evidence>
<feature type="non-terminal residue" evidence="2">
    <location>
        <position position="38"/>
    </location>
</feature>
<name>A0AA88CJL2_FICCA</name>
<evidence type="ECO:0000313" key="3">
    <source>
        <dbReference type="Proteomes" id="UP001187192"/>
    </source>
</evidence>
<evidence type="ECO:0000256" key="1">
    <source>
        <dbReference type="SAM" id="MobiDB-lite"/>
    </source>
</evidence>
<feature type="region of interest" description="Disordered" evidence="1">
    <location>
        <begin position="1"/>
        <end position="38"/>
    </location>
</feature>
<feature type="compositionally biased region" description="Gly residues" evidence="1">
    <location>
        <begin position="1"/>
        <end position="18"/>
    </location>
</feature>
<reference evidence="2" key="1">
    <citation type="submission" date="2023-07" db="EMBL/GenBank/DDBJ databases">
        <title>draft genome sequence of fig (Ficus carica).</title>
        <authorList>
            <person name="Takahashi T."/>
            <person name="Nishimura K."/>
        </authorList>
    </citation>
    <scope>NUCLEOTIDE SEQUENCE</scope>
</reference>
<accession>A0AA88CJL2</accession>
<keyword evidence="3" id="KW-1185">Reference proteome</keyword>
<comment type="caution">
    <text evidence="2">The sequence shown here is derived from an EMBL/GenBank/DDBJ whole genome shotgun (WGS) entry which is preliminary data.</text>
</comment>
<proteinExistence type="predicted"/>
<organism evidence="2 3">
    <name type="scientific">Ficus carica</name>
    <name type="common">Common fig</name>
    <dbReference type="NCBI Taxonomy" id="3494"/>
    <lineage>
        <taxon>Eukaryota</taxon>
        <taxon>Viridiplantae</taxon>
        <taxon>Streptophyta</taxon>
        <taxon>Embryophyta</taxon>
        <taxon>Tracheophyta</taxon>
        <taxon>Spermatophyta</taxon>
        <taxon>Magnoliopsida</taxon>
        <taxon>eudicotyledons</taxon>
        <taxon>Gunneridae</taxon>
        <taxon>Pentapetalae</taxon>
        <taxon>rosids</taxon>
        <taxon>fabids</taxon>
        <taxon>Rosales</taxon>
        <taxon>Moraceae</taxon>
        <taxon>Ficeae</taxon>
        <taxon>Ficus</taxon>
    </lineage>
</organism>
<dbReference type="EMBL" id="BTGU01007504">
    <property type="protein sequence ID" value="GMN18762.1"/>
    <property type="molecule type" value="Genomic_DNA"/>
</dbReference>
<dbReference type="Proteomes" id="UP001187192">
    <property type="component" value="Unassembled WGS sequence"/>
</dbReference>